<evidence type="ECO:0000313" key="4">
    <source>
        <dbReference type="Proteomes" id="UP001304461"/>
    </source>
</evidence>
<evidence type="ECO:0000313" key="3">
    <source>
        <dbReference type="EMBL" id="MEA5391941.1"/>
    </source>
</evidence>
<comment type="caution">
    <text evidence="3">The sequence shown here is derived from an EMBL/GenBank/DDBJ whole genome shotgun (WGS) entry which is preliminary data.</text>
</comment>
<dbReference type="PANTHER" id="PTHR42845">
    <property type="entry name" value="COENZYME F420-REDUCING HYDROGENASE, GAMMA SUBUNIT"/>
    <property type="match status" value="1"/>
</dbReference>
<dbReference type="Gene3D" id="3.40.50.700">
    <property type="entry name" value="NADH:ubiquinone oxidoreductase-like, 20kDa subunit"/>
    <property type="match status" value="1"/>
</dbReference>
<name>A0ABU5RW39_9CYAN</name>
<organism evidence="3 4">
    <name type="scientific">Cyanobium gracile UHCC 0139</name>
    <dbReference type="NCBI Taxonomy" id="3110308"/>
    <lineage>
        <taxon>Bacteria</taxon>
        <taxon>Bacillati</taxon>
        <taxon>Cyanobacteriota</taxon>
        <taxon>Cyanophyceae</taxon>
        <taxon>Synechococcales</taxon>
        <taxon>Prochlorococcaceae</taxon>
        <taxon>Cyanobium</taxon>
    </lineage>
</organism>
<dbReference type="InterPro" id="IPR051349">
    <property type="entry name" value="Hydrogenase_assoc-protein"/>
</dbReference>
<dbReference type="SUPFAM" id="SSF56770">
    <property type="entry name" value="HydA/Nqo6-like"/>
    <property type="match status" value="1"/>
</dbReference>
<proteinExistence type="predicted"/>
<feature type="domain" description="NADH:ubiquinone oxidoreductase-like 20kDa subunit" evidence="2">
    <location>
        <begin position="20"/>
        <end position="173"/>
    </location>
</feature>
<dbReference type="PANTHER" id="PTHR42845:SF1">
    <property type="entry name" value="HYDROGENASE SMALL SUBUNIT"/>
    <property type="match status" value="1"/>
</dbReference>
<dbReference type="EMBL" id="JAYGHX010000007">
    <property type="protein sequence ID" value="MEA5391941.1"/>
    <property type="molecule type" value="Genomic_DNA"/>
</dbReference>
<dbReference type="Proteomes" id="UP001304461">
    <property type="component" value="Unassembled WGS sequence"/>
</dbReference>
<gene>
    <name evidence="3" type="ORF">VB738_11810</name>
</gene>
<sequence>MPPTPPAAKLRLATVWMAGCSGCHMSFLDLDEFLFDLAEKVDVVFSPVGTDVKIYPENVDIALVEGAVANVDNLELALQVRERTGLVISFGDCAVTANVPGLRNLLDAGHDGAKAVLERGYLELADATGQLPFAPGIVPELLPRVLPLHGVIPVDLYLPGCPPSAERIREAITPLLAGERPAMEGTAMLRFG</sequence>
<evidence type="ECO:0000259" key="2">
    <source>
        <dbReference type="Pfam" id="PF01058"/>
    </source>
</evidence>
<keyword evidence="1" id="KW-0560">Oxidoreductase</keyword>
<reference evidence="3 4" key="1">
    <citation type="submission" date="2023-12" db="EMBL/GenBank/DDBJ databases">
        <title>Baltic Sea Cyanobacteria.</title>
        <authorList>
            <person name="Delbaje E."/>
            <person name="Fewer D.P."/>
            <person name="Shishido T.K."/>
        </authorList>
    </citation>
    <scope>NUCLEOTIDE SEQUENCE [LARGE SCALE GENOMIC DNA]</scope>
    <source>
        <strain evidence="3 4">UHCC 0139</strain>
    </source>
</reference>
<accession>A0ABU5RW39</accession>
<dbReference type="InterPro" id="IPR037024">
    <property type="entry name" value="NiFe_Hase_small_N_sf"/>
</dbReference>
<evidence type="ECO:0000256" key="1">
    <source>
        <dbReference type="ARBA" id="ARBA00023002"/>
    </source>
</evidence>
<keyword evidence="4" id="KW-1185">Reference proteome</keyword>
<dbReference type="InterPro" id="IPR006137">
    <property type="entry name" value="NADH_UbQ_OxRdtase-like_20kDa"/>
</dbReference>
<dbReference type="Pfam" id="PF01058">
    <property type="entry name" value="Oxidored_q6"/>
    <property type="match status" value="1"/>
</dbReference>
<dbReference type="RefSeq" id="WP_323305921.1">
    <property type="nucleotide sequence ID" value="NZ_JAYGHX010000007.1"/>
</dbReference>
<protein>
    <submittedName>
        <fullName evidence="3">Oxidoreductase</fullName>
    </submittedName>
</protein>